<evidence type="ECO:0000313" key="3">
    <source>
        <dbReference type="Proteomes" id="UP001153076"/>
    </source>
</evidence>
<organism evidence="2 3">
    <name type="scientific">Carnegiea gigantea</name>
    <dbReference type="NCBI Taxonomy" id="171969"/>
    <lineage>
        <taxon>Eukaryota</taxon>
        <taxon>Viridiplantae</taxon>
        <taxon>Streptophyta</taxon>
        <taxon>Embryophyta</taxon>
        <taxon>Tracheophyta</taxon>
        <taxon>Spermatophyta</taxon>
        <taxon>Magnoliopsida</taxon>
        <taxon>eudicotyledons</taxon>
        <taxon>Gunneridae</taxon>
        <taxon>Pentapetalae</taxon>
        <taxon>Caryophyllales</taxon>
        <taxon>Cactineae</taxon>
        <taxon>Cactaceae</taxon>
        <taxon>Cactoideae</taxon>
        <taxon>Echinocereeae</taxon>
        <taxon>Carnegiea</taxon>
    </lineage>
</organism>
<name>A0A9Q1JFE2_9CARY</name>
<reference evidence="2" key="1">
    <citation type="submission" date="2022-04" db="EMBL/GenBank/DDBJ databases">
        <title>Carnegiea gigantea Genome sequencing and assembly v2.</title>
        <authorList>
            <person name="Copetti D."/>
            <person name="Sanderson M.J."/>
            <person name="Burquez A."/>
            <person name="Wojciechowski M.F."/>
        </authorList>
    </citation>
    <scope>NUCLEOTIDE SEQUENCE</scope>
    <source>
        <strain evidence="2">SGP5-SGP5p</strain>
        <tissue evidence="2">Aerial part</tissue>
    </source>
</reference>
<accession>A0A9Q1JFE2</accession>
<evidence type="ECO:0000256" key="1">
    <source>
        <dbReference type="SAM" id="MobiDB-lite"/>
    </source>
</evidence>
<comment type="caution">
    <text evidence="2">The sequence shown here is derived from an EMBL/GenBank/DDBJ whole genome shotgun (WGS) entry which is preliminary data.</text>
</comment>
<feature type="compositionally biased region" description="Polar residues" evidence="1">
    <location>
        <begin position="10"/>
        <end position="24"/>
    </location>
</feature>
<dbReference type="AlphaFoldDB" id="A0A9Q1JFE2"/>
<feature type="region of interest" description="Disordered" evidence="1">
    <location>
        <begin position="1"/>
        <end position="33"/>
    </location>
</feature>
<dbReference type="Proteomes" id="UP001153076">
    <property type="component" value="Unassembled WGS sequence"/>
</dbReference>
<gene>
    <name evidence="2" type="ORF">Cgig2_000166</name>
</gene>
<proteinExistence type="predicted"/>
<evidence type="ECO:0000313" key="2">
    <source>
        <dbReference type="EMBL" id="KAJ8419434.1"/>
    </source>
</evidence>
<dbReference type="EMBL" id="JAKOGI010005153">
    <property type="protein sequence ID" value="KAJ8419434.1"/>
    <property type="molecule type" value="Genomic_DNA"/>
</dbReference>
<sequence length="204" mass="22835">MARGGRRGCSKQQNVPMSPDNTEVTQKEAIEQEDDTIKEVSNEIVAAEIELARVSNPALEMIDSPARHAISTYAAMIDPNEGTCLTFHRSQVVNGVKCVEISCFVFSTGSKPSTRAPMEPSTDIEGFITVRRKTTALGKQIGFVGLLETKVKEEKSDQFIHCKAIQTNTMKKRELQEVRSIGPYYTWTNKTIWTRIDRAFVNAY</sequence>
<keyword evidence="3" id="KW-1185">Reference proteome</keyword>
<protein>
    <submittedName>
        <fullName evidence="2">Uncharacterized protein</fullName>
    </submittedName>
</protein>